<comment type="subcellular location">
    <subcellularLocation>
        <location evidence="1">Secreted</location>
    </subcellularLocation>
</comment>
<comment type="caution">
    <text evidence="12">The sequence shown here is derived from an EMBL/GenBank/DDBJ whole genome shotgun (WGS) entry which is preliminary data.</text>
</comment>
<gene>
    <name evidence="11" type="ORF">GCM10009545_18110</name>
    <name evidence="12" type="ORF">GCM10011581_46290</name>
</gene>
<evidence type="ECO:0000313" key="14">
    <source>
        <dbReference type="Proteomes" id="UP001500220"/>
    </source>
</evidence>
<dbReference type="GO" id="GO:0005576">
    <property type="term" value="C:extracellular region"/>
    <property type="evidence" value="ECO:0007669"/>
    <property type="project" value="UniProtKB-SubCell"/>
</dbReference>
<evidence type="ECO:0000256" key="6">
    <source>
        <dbReference type="ARBA" id="ARBA00022900"/>
    </source>
</evidence>
<evidence type="ECO:0000256" key="2">
    <source>
        <dbReference type="ARBA" id="ARBA00010472"/>
    </source>
</evidence>
<evidence type="ECO:0000256" key="1">
    <source>
        <dbReference type="ARBA" id="ARBA00004613"/>
    </source>
</evidence>
<dbReference type="RefSeq" id="WP_188991164.1">
    <property type="nucleotide sequence ID" value="NZ_BAAAHC010000007.1"/>
</dbReference>
<reference evidence="12 13" key="2">
    <citation type="journal article" date="2014" name="Int. J. Syst. Evol. Microbiol.">
        <title>Complete genome sequence of Corynebacterium casei LMG S-19264T (=DSM 44701T), isolated from a smear-ripened cheese.</title>
        <authorList>
            <consortium name="US DOE Joint Genome Institute (JGI-PGF)"/>
            <person name="Walter F."/>
            <person name="Albersmeier A."/>
            <person name="Kalinowski J."/>
            <person name="Ruckert C."/>
        </authorList>
    </citation>
    <scope>NUCLEOTIDE SEQUENCE [LARGE SCALE GENOMIC DNA]</scope>
    <source>
        <strain evidence="12 13">CGMCC 4.7206</strain>
    </source>
</reference>
<dbReference type="InterPro" id="IPR036819">
    <property type="entry name" value="Subtilisin_inhibitor-like_sf"/>
</dbReference>
<proteinExistence type="inferred from homology"/>
<feature type="chain" id="PRO_5038505342" description="Subtilisin inhibitor domain-containing protein" evidence="9">
    <location>
        <begin position="30"/>
        <end position="136"/>
    </location>
</feature>
<evidence type="ECO:0000256" key="9">
    <source>
        <dbReference type="SAM" id="SignalP"/>
    </source>
</evidence>
<dbReference type="InterPro" id="IPR023549">
    <property type="entry name" value="Subtilisin_inhibitor"/>
</dbReference>
<dbReference type="SUPFAM" id="SSF55399">
    <property type="entry name" value="Subtilisin inhibitor"/>
    <property type="match status" value="1"/>
</dbReference>
<keyword evidence="7" id="KW-1015">Disulfide bond</keyword>
<dbReference type="Proteomes" id="UP000597989">
    <property type="component" value="Unassembled WGS sequence"/>
</dbReference>
<reference evidence="11" key="5">
    <citation type="submission" date="2023-12" db="EMBL/GenBank/DDBJ databases">
        <authorList>
            <person name="Sun Q."/>
            <person name="Inoue M."/>
        </authorList>
    </citation>
    <scope>NUCLEOTIDE SEQUENCE</scope>
    <source>
        <strain evidence="11">JCM 10664</strain>
    </source>
</reference>
<reference evidence="11" key="1">
    <citation type="journal article" date="2014" name="Int. J. Syst. Evol. Microbiol.">
        <title>Complete genome of a new Firmicutes species belonging to the dominant human colonic microbiota ('Ruminococcus bicirculans') reveals two chromosomes and a selective capacity to utilize plant glucans.</title>
        <authorList>
            <consortium name="NISC Comparative Sequencing Program"/>
            <person name="Wegmann U."/>
            <person name="Louis P."/>
            <person name="Goesmann A."/>
            <person name="Henrissat B."/>
            <person name="Duncan S.H."/>
            <person name="Flint H.J."/>
        </authorList>
    </citation>
    <scope>NUCLEOTIDE SEQUENCE</scope>
    <source>
        <strain evidence="11">JCM 10664</strain>
    </source>
</reference>
<evidence type="ECO:0000256" key="7">
    <source>
        <dbReference type="ARBA" id="ARBA00023157"/>
    </source>
</evidence>
<evidence type="ECO:0000259" key="10">
    <source>
        <dbReference type="Pfam" id="PF00720"/>
    </source>
</evidence>
<keyword evidence="9" id="KW-0732">Signal</keyword>
<dbReference type="Proteomes" id="UP001500220">
    <property type="component" value="Unassembled WGS sequence"/>
</dbReference>
<dbReference type="EMBL" id="BAAAHC010000007">
    <property type="protein sequence ID" value="GAA0516386.1"/>
    <property type="molecule type" value="Genomic_DNA"/>
</dbReference>
<evidence type="ECO:0000256" key="4">
    <source>
        <dbReference type="ARBA" id="ARBA00022525"/>
    </source>
</evidence>
<reference evidence="14" key="3">
    <citation type="journal article" date="2019" name="Int. J. Syst. Evol. Microbiol.">
        <title>The Global Catalogue of Microorganisms (GCM) 10K type strain sequencing project: providing services to taxonomists for standard genome sequencing and annotation.</title>
        <authorList>
            <consortium name="The Broad Institute Genomics Platform"/>
            <consortium name="The Broad Institute Genome Sequencing Center for Infectious Disease"/>
            <person name="Wu L."/>
            <person name="Ma J."/>
        </authorList>
    </citation>
    <scope>NUCLEOTIDE SEQUENCE [LARGE SCALE GENOMIC DNA]</scope>
    <source>
        <strain evidence="14">JCM 10664</strain>
    </source>
</reference>
<evidence type="ECO:0000256" key="5">
    <source>
        <dbReference type="ARBA" id="ARBA00022690"/>
    </source>
</evidence>
<organism evidence="12 13">
    <name type="scientific">Saccharopolyspora thermophila</name>
    <dbReference type="NCBI Taxonomy" id="89367"/>
    <lineage>
        <taxon>Bacteria</taxon>
        <taxon>Bacillati</taxon>
        <taxon>Actinomycetota</taxon>
        <taxon>Actinomycetes</taxon>
        <taxon>Pseudonocardiales</taxon>
        <taxon>Pseudonocardiaceae</taxon>
        <taxon>Saccharopolyspora</taxon>
    </lineage>
</organism>
<dbReference type="EMBL" id="BMMT01000022">
    <property type="protein sequence ID" value="GGJ04012.1"/>
    <property type="molecule type" value="Genomic_DNA"/>
</dbReference>
<keyword evidence="14" id="KW-1185">Reference proteome</keyword>
<name>A0A917NIT2_9PSEU</name>
<keyword evidence="6 8" id="KW-0722">Serine protease inhibitor</keyword>
<evidence type="ECO:0000256" key="3">
    <source>
        <dbReference type="ARBA" id="ARBA00011738"/>
    </source>
</evidence>
<dbReference type="PRINTS" id="PR00294">
    <property type="entry name" value="SSBTLNINHBTR"/>
</dbReference>
<dbReference type="AlphaFoldDB" id="A0A917NIT2"/>
<dbReference type="Pfam" id="PF00720">
    <property type="entry name" value="SSI"/>
    <property type="match status" value="1"/>
</dbReference>
<evidence type="ECO:0000313" key="12">
    <source>
        <dbReference type="EMBL" id="GGJ04012.1"/>
    </source>
</evidence>
<sequence length="136" mass="14017">MAAQQLFGRAVLVAATLAGTVLTPALASAEPTTASAGSMLHLSVQGTARDDLPRTVVLTCDPAGGSHPYAPAACQTLQAVNGNLDLLNSGHAMCTLNYAPVTLTARGHWHNRPVTFEKTFPNACVAEAATGKVFAF</sequence>
<reference evidence="12" key="4">
    <citation type="submission" date="2020-09" db="EMBL/GenBank/DDBJ databases">
        <authorList>
            <person name="Sun Q."/>
            <person name="Zhou Y."/>
        </authorList>
    </citation>
    <scope>NUCLEOTIDE SEQUENCE</scope>
    <source>
        <strain evidence="12">CGMCC 4.7206</strain>
    </source>
</reference>
<evidence type="ECO:0000256" key="8">
    <source>
        <dbReference type="RuleBase" id="RU003471"/>
    </source>
</evidence>
<evidence type="ECO:0000313" key="11">
    <source>
        <dbReference type="EMBL" id="GAA0516386.1"/>
    </source>
</evidence>
<comment type="similarity">
    <text evidence="2 8">Belongs to the protease inhibitor I16 (SSI) family.</text>
</comment>
<dbReference type="InterPro" id="IPR000691">
    <property type="entry name" value="Prot_inh_I16_SSI"/>
</dbReference>
<feature type="signal peptide" evidence="9">
    <location>
        <begin position="1"/>
        <end position="29"/>
    </location>
</feature>
<dbReference type="Gene3D" id="3.30.350.10">
    <property type="entry name" value="Subtilisin inhibitor-like"/>
    <property type="match status" value="1"/>
</dbReference>
<accession>A0A917NIT2</accession>
<keyword evidence="4" id="KW-0964">Secreted</keyword>
<keyword evidence="5 8" id="KW-0646">Protease inhibitor</keyword>
<evidence type="ECO:0000313" key="13">
    <source>
        <dbReference type="Proteomes" id="UP000597989"/>
    </source>
</evidence>
<protein>
    <recommendedName>
        <fullName evidence="10">Subtilisin inhibitor domain-containing protein</fullName>
    </recommendedName>
</protein>
<feature type="domain" description="Subtilisin inhibitor" evidence="10">
    <location>
        <begin position="37"/>
        <end position="122"/>
    </location>
</feature>
<dbReference type="GO" id="GO:0004867">
    <property type="term" value="F:serine-type endopeptidase inhibitor activity"/>
    <property type="evidence" value="ECO:0007669"/>
    <property type="project" value="UniProtKB-KW"/>
</dbReference>
<comment type="subunit">
    <text evidence="3">Homodimer.</text>
</comment>